<sequence length="157" mass="18198">MFGLTRRETASNIIRDEAESIVSTKKSFPVGKYDFQADIMEKWSVEVDVHKINVLSSVVDKEFGEDKFFSQKFMVENVKEGIEKGTSEIIYAYRVIGRLAELYEEADEQSQTMEGLLTLSSESLSRGNKKISKEEVYEDLRRETEKYHEEGMFKDKL</sequence>
<dbReference type="RefSeq" id="WP_259084019.1">
    <property type="nucleotide sequence ID" value="NZ_JANTYZ010000011.1"/>
</dbReference>
<comment type="caution">
    <text evidence="1">The sequence shown here is derived from an EMBL/GenBank/DDBJ whole genome shotgun (WGS) entry which is preliminary data.</text>
</comment>
<dbReference type="AlphaFoldDB" id="A0A9X2Z130"/>
<evidence type="ECO:0000313" key="2">
    <source>
        <dbReference type="Proteomes" id="UP001155034"/>
    </source>
</evidence>
<evidence type="ECO:0000313" key="1">
    <source>
        <dbReference type="EMBL" id="MCS3866349.1"/>
    </source>
</evidence>
<dbReference type="Proteomes" id="UP001155034">
    <property type="component" value="Unassembled WGS sequence"/>
</dbReference>
<proteinExistence type="predicted"/>
<reference evidence="1" key="1">
    <citation type="submission" date="2022-08" db="EMBL/GenBank/DDBJ databases">
        <title>Genomic Encyclopedia of Type Strains, Phase V (KMG-V): Genome sequencing to study the core and pangenomes of soil and plant-associated prokaryotes.</title>
        <authorList>
            <person name="Whitman W."/>
        </authorList>
    </citation>
    <scope>NUCLEOTIDE SEQUENCE</scope>
    <source>
        <strain evidence="1">SP2016B</strain>
    </source>
</reference>
<accession>A0A9X2Z130</accession>
<name>A0A9X2Z130_9BACT</name>
<gene>
    <name evidence="1" type="ORF">GGP82_002922</name>
</gene>
<dbReference type="EMBL" id="JANTYZ010000011">
    <property type="protein sequence ID" value="MCS3866349.1"/>
    <property type="molecule type" value="Genomic_DNA"/>
</dbReference>
<protein>
    <submittedName>
        <fullName evidence="1">Uncharacterized protein</fullName>
    </submittedName>
</protein>
<organism evidence="1 2">
    <name type="scientific">Salinibacter ruber</name>
    <dbReference type="NCBI Taxonomy" id="146919"/>
    <lineage>
        <taxon>Bacteria</taxon>
        <taxon>Pseudomonadati</taxon>
        <taxon>Rhodothermota</taxon>
        <taxon>Rhodothermia</taxon>
        <taxon>Rhodothermales</taxon>
        <taxon>Salinibacteraceae</taxon>
        <taxon>Salinibacter</taxon>
    </lineage>
</organism>